<feature type="domain" description="HTH LytTR-type" evidence="8">
    <location>
        <begin position="460"/>
        <end position="551"/>
    </location>
</feature>
<evidence type="ECO:0000259" key="8">
    <source>
        <dbReference type="PROSITE" id="PS50930"/>
    </source>
</evidence>
<comment type="similarity">
    <text evidence="5">Belongs to the Rap family.</text>
</comment>
<evidence type="ECO:0000256" key="7">
    <source>
        <dbReference type="SAM" id="Phobius"/>
    </source>
</evidence>
<organism evidence="9 10">
    <name type="scientific">Marinirhabdus gelatinilytica</name>
    <dbReference type="NCBI Taxonomy" id="1703343"/>
    <lineage>
        <taxon>Bacteria</taxon>
        <taxon>Pseudomonadati</taxon>
        <taxon>Bacteroidota</taxon>
        <taxon>Flavobacteriia</taxon>
        <taxon>Flavobacteriales</taxon>
        <taxon>Flavobacteriaceae</taxon>
    </lineage>
</organism>
<dbReference type="EMBL" id="QRAO01000002">
    <property type="protein sequence ID" value="RDK87097.1"/>
    <property type="molecule type" value="Genomic_DNA"/>
</dbReference>
<evidence type="ECO:0000256" key="2">
    <source>
        <dbReference type="ARBA" id="ARBA00022490"/>
    </source>
</evidence>
<dbReference type="GO" id="GO:0005737">
    <property type="term" value="C:cytoplasm"/>
    <property type="evidence" value="ECO:0007669"/>
    <property type="project" value="UniProtKB-SubCell"/>
</dbReference>
<comment type="subcellular location">
    <subcellularLocation>
        <location evidence="1">Cytoplasm</location>
    </subcellularLocation>
</comment>
<dbReference type="InterPro" id="IPR051476">
    <property type="entry name" value="Bac_ResReg_Asp_Phosphatase"/>
</dbReference>
<feature type="repeat" description="TPR" evidence="6">
    <location>
        <begin position="49"/>
        <end position="82"/>
    </location>
</feature>
<sequence length="556" mass="63987">MLAQTFTDPVIEGYVQRARKNTNNSDSLLVIGNKTIAHAKKHTLQKGFLEGYFMLGYSEYLKGDFREAITNFEKGLEYDRDIPETHPITYRLLKNKAVALVRLGKPDSAQAIFKQVVTITKERDDPKNHALALSDYAIGVKNKGNYDKALDLYQQAMYIWDSLGVDRYKTSVLLNIGLLQNNLKNHKQSVRTYHQGLDLAKKHSIDRDIYRFYNNLAVNHNILKQHDSALYYGRKAAAFYKANNSSGAETLANQNIGKAFMYLNRQDSADVYFDKVEKEYKKSEAKARLGELFYLKSLNHHKKGENPIALAYSDSATTIFKKLTLVGNLKDTYEARAMVLEALGNFKEANKYIKAARKIGDEAYKIESVEKLNEIITKYEVEKKDEQIENLHNQKSFYISTSFLVGLISLVLFFIVIIFWVRNKKSKKELESLREQLENYSKVAAEENSPTLLHLKSKAVVNTKELLYIKSDGHYLEFYTQGNSNPEIDRNTLKEMNERLATEGFAQIHKSYLVNLDFIRIINSTKLMLEDGTWLPLSRTYKPRLKETLLHTSEKK</sequence>
<dbReference type="InterPro" id="IPR007492">
    <property type="entry name" value="LytTR_DNA-bd_dom"/>
</dbReference>
<dbReference type="Gene3D" id="1.25.40.10">
    <property type="entry name" value="Tetratricopeptide repeat domain"/>
    <property type="match status" value="2"/>
</dbReference>
<evidence type="ECO:0000256" key="6">
    <source>
        <dbReference type="PROSITE-ProRule" id="PRU00339"/>
    </source>
</evidence>
<keyword evidence="7" id="KW-1133">Transmembrane helix</keyword>
<dbReference type="Proteomes" id="UP000255317">
    <property type="component" value="Unassembled WGS sequence"/>
</dbReference>
<dbReference type="GO" id="GO:0003677">
    <property type="term" value="F:DNA binding"/>
    <property type="evidence" value="ECO:0007669"/>
    <property type="project" value="InterPro"/>
</dbReference>
<dbReference type="InterPro" id="IPR019734">
    <property type="entry name" value="TPR_rpt"/>
</dbReference>
<dbReference type="SMART" id="SM00028">
    <property type="entry name" value="TPR"/>
    <property type="match status" value="7"/>
</dbReference>
<evidence type="ECO:0000256" key="3">
    <source>
        <dbReference type="ARBA" id="ARBA00022737"/>
    </source>
</evidence>
<keyword evidence="7" id="KW-0812">Transmembrane</keyword>
<evidence type="ECO:0000256" key="5">
    <source>
        <dbReference type="ARBA" id="ARBA00038253"/>
    </source>
</evidence>
<evidence type="ECO:0000256" key="1">
    <source>
        <dbReference type="ARBA" id="ARBA00004496"/>
    </source>
</evidence>
<dbReference type="SMART" id="SM00850">
    <property type="entry name" value="LytTR"/>
    <property type="match status" value="1"/>
</dbReference>
<keyword evidence="4 6" id="KW-0802">TPR repeat</keyword>
<protein>
    <submittedName>
        <fullName evidence="9">Tetratricopeptide repeat protein</fullName>
    </submittedName>
</protein>
<comment type="caution">
    <text evidence="9">The sequence shown here is derived from an EMBL/GenBank/DDBJ whole genome shotgun (WGS) entry which is preliminary data.</text>
</comment>
<keyword evidence="7" id="KW-0472">Membrane</keyword>
<proteinExistence type="inferred from homology"/>
<dbReference type="Pfam" id="PF13424">
    <property type="entry name" value="TPR_12"/>
    <property type="match status" value="1"/>
</dbReference>
<dbReference type="Gene3D" id="2.40.50.1020">
    <property type="entry name" value="LytTr DNA-binding domain"/>
    <property type="match status" value="1"/>
</dbReference>
<dbReference type="PANTHER" id="PTHR46630:SF1">
    <property type="entry name" value="TETRATRICOPEPTIDE REPEAT PROTEIN 29"/>
    <property type="match status" value="1"/>
</dbReference>
<dbReference type="PROSITE" id="PS50930">
    <property type="entry name" value="HTH_LYTTR"/>
    <property type="match status" value="1"/>
</dbReference>
<feature type="transmembrane region" description="Helical" evidence="7">
    <location>
        <begin position="397"/>
        <end position="421"/>
    </location>
</feature>
<evidence type="ECO:0000256" key="4">
    <source>
        <dbReference type="ARBA" id="ARBA00022803"/>
    </source>
</evidence>
<dbReference type="PANTHER" id="PTHR46630">
    <property type="entry name" value="TETRATRICOPEPTIDE REPEAT PROTEIN 29"/>
    <property type="match status" value="1"/>
</dbReference>
<accession>A0A370QFF8</accession>
<keyword evidence="2" id="KW-0963">Cytoplasm</keyword>
<evidence type="ECO:0000313" key="10">
    <source>
        <dbReference type="Proteomes" id="UP000255317"/>
    </source>
</evidence>
<dbReference type="AlphaFoldDB" id="A0A370QFF8"/>
<dbReference type="InterPro" id="IPR011990">
    <property type="entry name" value="TPR-like_helical_dom_sf"/>
</dbReference>
<dbReference type="Pfam" id="PF04397">
    <property type="entry name" value="LytTR"/>
    <property type="match status" value="1"/>
</dbReference>
<dbReference type="PROSITE" id="PS50005">
    <property type="entry name" value="TPR"/>
    <property type="match status" value="1"/>
</dbReference>
<keyword evidence="10" id="KW-1185">Reference proteome</keyword>
<dbReference type="SUPFAM" id="SSF48452">
    <property type="entry name" value="TPR-like"/>
    <property type="match status" value="2"/>
</dbReference>
<dbReference type="RefSeq" id="WP_170134737.1">
    <property type="nucleotide sequence ID" value="NZ_QRAO01000002.1"/>
</dbReference>
<gene>
    <name evidence="9" type="ORF">C8D94_102277</name>
</gene>
<reference evidence="9 10" key="1">
    <citation type="submission" date="2018-07" db="EMBL/GenBank/DDBJ databases">
        <title>Genomic Encyclopedia of Type Strains, Phase IV (KMG-IV): sequencing the most valuable type-strain genomes for metagenomic binning, comparative biology and taxonomic classification.</title>
        <authorList>
            <person name="Goeker M."/>
        </authorList>
    </citation>
    <scope>NUCLEOTIDE SEQUENCE [LARGE SCALE GENOMIC DNA]</scope>
    <source>
        <strain evidence="9 10">DSM 101478</strain>
    </source>
</reference>
<name>A0A370QFF8_9FLAO</name>
<evidence type="ECO:0000313" key="9">
    <source>
        <dbReference type="EMBL" id="RDK87097.1"/>
    </source>
</evidence>
<keyword evidence="3" id="KW-0677">Repeat</keyword>